<accession>A0ABY2BXJ3</accession>
<dbReference type="Pfam" id="PF00126">
    <property type="entry name" value="HTH_1"/>
    <property type="match status" value="1"/>
</dbReference>
<evidence type="ECO:0000313" key="7">
    <source>
        <dbReference type="Proteomes" id="UP000294721"/>
    </source>
</evidence>
<evidence type="ECO:0000313" key="6">
    <source>
        <dbReference type="EMBL" id="TCP03595.1"/>
    </source>
</evidence>
<comment type="similarity">
    <text evidence="1">Belongs to the LysR transcriptional regulatory family.</text>
</comment>
<evidence type="ECO:0000259" key="5">
    <source>
        <dbReference type="PROSITE" id="PS50931"/>
    </source>
</evidence>
<name>A0ABY2BXJ3_9NEIS</name>
<dbReference type="SUPFAM" id="SSF46785">
    <property type="entry name" value="Winged helix' DNA-binding domain"/>
    <property type="match status" value="1"/>
</dbReference>
<sequence length="311" mass="34462">MIFTESAKMKLDLEALNIFVQIVESGSISGAAQRLDMPVSAVSRSLSRLEQHLGLTLLQRSTRRMEITDEGRLLLAQAHKILDEVRLTEERLALRRAQIGGVLRINTSVPVMLHVLSPLLADFCAQYPQIEIELGSNDHLIDLIEERTDVALRIGRLQDSAMHARLLGHTAIRILAAPAYLAQHGTPQSAADLAQHRLLGFTAPTTLNQWPLPDGRGGLLEISPAVRASSGETLRHLALAGNGIVCLSDLMTFTDRESGALVPLLEHEREHVSQPLYAVYYRHRTLLARTAVFIDFLAQQVAQMPWYRAQA</sequence>
<evidence type="ECO:0000256" key="4">
    <source>
        <dbReference type="ARBA" id="ARBA00023163"/>
    </source>
</evidence>
<comment type="caution">
    <text evidence="6">The sequence shown here is derived from an EMBL/GenBank/DDBJ whole genome shotgun (WGS) entry which is preliminary data.</text>
</comment>
<dbReference type="InterPro" id="IPR058163">
    <property type="entry name" value="LysR-type_TF_proteobact-type"/>
</dbReference>
<protein>
    <submittedName>
        <fullName evidence="6">LysR family transcriptional regulator</fullName>
    </submittedName>
</protein>
<evidence type="ECO:0000256" key="1">
    <source>
        <dbReference type="ARBA" id="ARBA00009437"/>
    </source>
</evidence>
<dbReference type="Gene3D" id="3.40.190.10">
    <property type="entry name" value="Periplasmic binding protein-like II"/>
    <property type="match status" value="2"/>
</dbReference>
<dbReference type="EMBL" id="SLXE01000020">
    <property type="protein sequence ID" value="TCP03595.1"/>
    <property type="molecule type" value="Genomic_DNA"/>
</dbReference>
<dbReference type="InterPro" id="IPR036390">
    <property type="entry name" value="WH_DNA-bd_sf"/>
</dbReference>
<dbReference type="PANTHER" id="PTHR30537">
    <property type="entry name" value="HTH-TYPE TRANSCRIPTIONAL REGULATOR"/>
    <property type="match status" value="1"/>
</dbReference>
<dbReference type="InterPro" id="IPR000847">
    <property type="entry name" value="LysR_HTH_N"/>
</dbReference>
<organism evidence="6 7">
    <name type="scientific">Uruburuella suis</name>
    <dbReference type="NCBI Taxonomy" id="252130"/>
    <lineage>
        <taxon>Bacteria</taxon>
        <taxon>Pseudomonadati</taxon>
        <taxon>Pseudomonadota</taxon>
        <taxon>Betaproteobacteria</taxon>
        <taxon>Neisseriales</taxon>
        <taxon>Neisseriaceae</taxon>
        <taxon>Uruburuella</taxon>
    </lineage>
</organism>
<dbReference type="Proteomes" id="UP000294721">
    <property type="component" value="Unassembled WGS sequence"/>
</dbReference>
<feature type="domain" description="HTH lysR-type" evidence="5">
    <location>
        <begin position="11"/>
        <end position="68"/>
    </location>
</feature>
<evidence type="ECO:0000256" key="2">
    <source>
        <dbReference type="ARBA" id="ARBA00023015"/>
    </source>
</evidence>
<dbReference type="InterPro" id="IPR036388">
    <property type="entry name" value="WH-like_DNA-bd_sf"/>
</dbReference>
<keyword evidence="2" id="KW-0805">Transcription regulation</keyword>
<reference evidence="6 7" key="1">
    <citation type="submission" date="2019-03" db="EMBL/GenBank/DDBJ databases">
        <title>Genomic Encyclopedia of Type Strains, Phase IV (KMG-IV): sequencing the most valuable type-strain genomes for metagenomic binning, comparative biology and taxonomic classification.</title>
        <authorList>
            <person name="Goeker M."/>
        </authorList>
    </citation>
    <scope>NUCLEOTIDE SEQUENCE [LARGE SCALE GENOMIC DNA]</scope>
    <source>
        <strain evidence="6 7">DSM 17474</strain>
    </source>
</reference>
<keyword evidence="7" id="KW-1185">Reference proteome</keyword>
<keyword evidence="3" id="KW-0238">DNA-binding</keyword>
<dbReference type="PANTHER" id="PTHR30537:SF20">
    <property type="entry name" value="TRANSCRIPTIONAL REGULATORY PROTEIN"/>
    <property type="match status" value="1"/>
</dbReference>
<proteinExistence type="inferred from homology"/>
<gene>
    <name evidence="6" type="ORF">EV680_1205</name>
</gene>
<dbReference type="Gene3D" id="1.10.10.10">
    <property type="entry name" value="Winged helix-like DNA-binding domain superfamily/Winged helix DNA-binding domain"/>
    <property type="match status" value="1"/>
</dbReference>
<dbReference type="Pfam" id="PF03466">
    <property type="entry name" value="LysR_substrate"/>
    <property type="match status" value="1"/>
</dbReference>
<dbReference type="SUPFAM" id="SSF53850">
    <property type="entry name" value="Periplasmic binding protein-like II"/>
    <property type="match status" value="1"/>
</dbReference>
<keyword evidence="4" id="KW-0804">Transcription</keyword>
<dbReference type="InterPro" id="IPR005119">
    <property type="entry name" value="LysR_subst-bd"/>
</dbReference>
<evidence type="ECO:0000256" key="3">
    <source>
        <dbReference type="ARBA" id="ARBA00023125"/>
    </source>
</evidence>
<dbReference type="PROSITE" id="PS50931">
    <property type="entry name" value="HTH_LYSR"/>
    <property type="match status" value="1"/>
</dbReference>